<evidence type="ECO:0000256" key="1">
    <source>
        <dbReference type="SAM" id="MobiDB-lite"/>
    </source>
</evidence>
<feature type="region of interest" description="Disordered" evidence="1">
    <location>
        <begin position="1"/>
        <end position="20"/>
    </location>
</feature>
<evidence type="ECO:0000313" key="2">
    <source>
        <dbReference type="EMBL" id="KAK6748220.1"/>
    </source>
</evidence>
<evidence type="ECO:0000313" key="3">
    <source>
        <dbReference type="Proteomes" id="UP001303046"/>
    </source>
</evidence>
<comment type="caution">
    <text evidence="2">The sequence shown here is derived from an EMBL/GenBank/DDBJ whole genome shotgun (WGS) entry which is preliminary data.</text>
</comment>
<accession>A0ABR1DCJ0</accession>
<keyword evidence="3" id="KW-1185">Reference proteome</keyword>
<feature type="compositionally biased region" description="Polar residues" evidence="1">
    <location>
        <begin position="1"/>
        <end position="18"/>
    </location>
</feature>
<protein>
    <submittedName>
        <fullName evidence="2">Uncharacterized protein</fullName>
    </submittedName>
</protein>
<gene>
    <name evidence="2" type="primary">Necator_chrIV.g14361</name>
    <name evidence="2" type="ORF">RB195_001067</name>
</gene>
<dbReference type="Proteomes" id="UP001303046">
    <property type="component" value="Unassembled WGS sequence"/>
</dbReference>
<proteinExistence type="predicted"/>
<reference evidence="2 3" key="1">
    <citation type="submission" date="2023-08" db="EMBL/GenBank/DDBJ databases">
        <title>A Necator americanus chromosomal reference genome.</title>
        <authorList>
            <person name="Ilik V."/>
            <person name="Petrzelkova K.J."/>
            <person name="Pardy F."/>
            <person name="Fuh T."/>
            <person name="Niatou-Singa F.S."/>
            <person name="Gouil Q."/>
            <person name="Baker L."/>
            <person name="Ritchie M.E."/>
            <person name="Jex A.R."/>
            <person name="Gazzola D."/>
            <person name="Li H."/>
            <person name="Toshio Fujiwara R."/>
            <person name="Zhan B."/>
            <person name="Aroian R.V."/>
            <person name="Pafco B."/>
            <person name="Schwarz E.M."/>
        </authorList>
    </citation>
    <scope>NUCLEOTIDE SEQUENCE [LARGE SCALE GENOMIC DNA]</scope>
    <source>
        <strain evidence="2 3">Aroian</strain>
        <tissue evidence="2">Whole animal</tissue>
    </source>
</reference>
<sequence length="114" mass="12473">MLCEGTTTHQLPSTTGSMASARDASVSTTCHTWEFVQDSWGRGPAALNQTVNVNVHTSQLRALAAAIRKKRPRRSPFNETINRCMLLAAKLRLGVGKRCPILFPKFPLPLVLGT</sequence>
<organism evidence="2 3">
    <name type="scientific">Necator americanus</name>
    <name type="common">Human hookworm</name>
    <dbReference type="NCBI Taxonomy" id="51031"/>
    <lineage>
        <taxon>Eukaryota</taxon>
        <taxon>Metazoa</taxon>
        <taxon>Ecdysozoa</taxon>
        <taxon>Nematoda</taxon>
        <taxon>Chromadorea</taxon>
        <taxon>Rhabditida</taxon>
        <taxon>Rhabditina</taxon>
        <taxon>Rhabditomorpha</taxon>
        <taxon>Strongyloidea</taxon>
        <taxon>Ancylostomatidae</taxon>
        <taxon>Bunostominae</taxon>
        <taxon>Necator</taxon>
    </lineage>
</organism>
<name>A0ABR1DCJ0_NECAM</name>
<dbReference type="EMBL" id="JAVFWL010000004">
    <property type="protein sequence ID" value="KAK6748220.1"/>
    <property type="molecule type" value="Genomic_DNA"/>
</dbReference>